<keyword evidence="3 6" id="KW-1133">Transmembrane helix</keyword>
<dbReference type="Pfam" id="PF01061">
    <property type="entry name" value="ABC2_membrane"/>
    <property type="match status" value="1"/>
</dbReference>
<organism evidence="8 9">
    <name type="scientific">Mycetocola tolaasinivorans</name>
    <dbReference type="NCBI Taxonomy" id="76635"/>
    <lineage>
        <taxon>Bacteria</taxon>
        <taxon>Bacillati</taxon>
        <taxon>Actinomycetota</taxon>
        <taxon>Actinomycetes</taxon>
        <taxon>Micrococcales</taxon>
        <taxon>Microbacteriaceae</taxon>
        <taxon>Mycetocola</taxon>
    </lineage>
</organism>
<comment type="subcellular location">
    <subcellularLocation>
        <location evidence="6">Cell membrane</location>
        <topology evidence="6">Multi-pass membrane protein</topology>
    </subcellularLocation>
    <subcellularLocation>
        <location evidence="1">Membrane</location>
        <topology evidence="1">Multi-pass membrane protein</topology>
    </subcellularLocation>
</comment>
<protein>
    <recommendedName>
        <fullName evidence="6">Transport permease protein</fullName>
    </recommendedName>
</protein>
<dbReference type="GO" id="GO:0140359">
    <property type="term" value="F:ABC-type transporter activity"/>
    <property type="evidence" value="ECO:0007669"/>
    <property type="project" value="InterPro"/>
</dbReference>
<evidence type="ECO:0000256" key="1">
    <source>
        <dbReference type="ARBA" id="ARBA00004141"/>
    </source>
</evidence>
<dbReference type="PANTHER" id="PTHR43229:SF2">
    <property type="entry name" value="NODULATION PROTEIN J"/>
    <property type="match status" value="1"/>
</dbReference>
<dbReference type="InterPro" id="IPR013525">
    <property type="entry name" value="ABC2_TM"/>
</dbReference>
<evidence type="ECO:0000256" key="2">
    <source>
        <dbReference type="ARBA" id="ARBA00022692"/>
    </source>
</evidence>
<comment type="caution">
    <text evidence="8">The sequence shown here is derived from an EMBL/GenBank/DDBJ whole genome shotgun (WGS) entry which is preliminary data.</text>
</comment>
<feature type="transmembrane region" description="Helical" evidence="6">
    <location>
        <begin position="21"/>
        <end position="44"/>
    </location>
</feature>
<evidence type="ECO:0000259" key="7">
    <source>
        <dbReference type="PROSITE" id="PS51012"/>
    </source>
</evidence>
<gene>
    <name evidence="8" type="ORF">D9V32_00075</name>
</gene>
<dbReference type="Proteomes" id="UP000272503">
    <property type="component" value="Unassembled WGS sequence"/>
</dbReference>
<reference evidence="8 9" key="1">
    <citation type="submission" date="2018-10" db="EMBL/GenBank/DDBJ databases">
        <authorList>
            <person name="Li J."/>
        </authorList>
    </citation>
    <scope>NUCLEOTIDE SEQUENCE [LARGE SCALE GENOMIC DNA]</scope>
    <source>
        <strain evidence="8 9">IF 016277</strain>
    </source>
</reference>
<evidence type="ECO:0000256" key="5">
    <source>
        <dbReference type="ARBA" id="ARBA00023251"/>
    </source>
</evidence>
<evidence type="ECO:0000313" key="8">
    <source>
        <dbReference type="EMBL" id="RLP77769.1"/>
    </source>
</evidence>
<dbReference type="PROSITE" id="PS51012">
    <property type="entry name" value="ABC_TM2"/>
    <property type="match status" value="1"/>
</dbReference>
<evidence type="ECO:0000256" key="6">
    <source>
        <dbReference type="RuleBase" id="RU361157"/>
    </source>
</evidence>
<keyword evidence="6" id="KW-0813">Transport</keyword>
<sequence length="293" mass="30265">MSTILTLTRRNLRLFFRDRMRVFFSLLSALILVGLYVFFLGAQVTSAVTAQLPGAPAEDADRFIRAWVFAGVIMITSLTASLGAMAVFVDDRVAHRFDDFLVAPPRRGSLTVGYLLAAFIVAALLSLLLLVAAQAYLALTGGGMDAGEFVAAAGITVLCCLTFAALSAFVSTFIGSSGAFAALSTIVGTAVGFLAGAYVPMGTLPASVANVLNALPFAQAASLVRGPLTAASLDTLDAALPGSGASLGEYFGVSATVGNTELTTPLLLAILCGLGILFLLLAIARFGKRLRTA</sequence>
<dbReference type="InterPro" id="IPR047817">
    <property type="entry name" value="ABC2_TM_bact-type"/>
</dbReference>
<evidence type="ECO:0000256" key="3">
    <source>
        <dbReference type="ARBA" id="ARBA00022989"/>
    </source>
</evidence>
<proteinExistence type="inferred from homology"/>
<feature type="transmembrane region" description="Helical" evidence="6">
    <location>
        <begin position="149"/>
        <end position="171"/>
    </location>
</feature>
<keyword evidence="6" id="KW-1003">Cell membrane</keyword>
<accession>A0A3L7ABI4</accession>
<comment type="similarity">
    <text evidence="6">Belongs to the ABC-2 integral membrane protein family.</text>
</comment>
<feature type="transmembrane region" description="Helical" evidence="6">
    <location>
        <begin position="178"/>
        <end position="199"/>
    </location>
</feature>
<feature type="transmembrane region" description="Helical" evidence="6">
    <location>
        <begin position="266"/>
        <end position="287"/>
    </location>
</feature>
<keyword evidence="4 6" id="KW-0472">Membrane</keyword>
<evidence type="ECO:0000256" key="4">
    <source>
        <dbReference type="ARBA" id="ARBA00023136"/>
    </source>
</evidence>
<evidence type="ECO:0000313" key="9">
    <source>
        <dbReference type="Proteomes" id="UP000272503"/>
    </source>
</evidence>
<dbReference type="PANTHER" id="PTHR43229">
    <property type="entry name" value="NODULATION PROTEIN J"/>
    <property type="match status" value="1"/>
</dbReference>
<dbReference type="InterPro" id="IPR051784">
    <property type="entry name" value="Nod_factor_ABC_transporter"/>
</dbReference>
<keyword evidence="2 6" id="KW-0812">Transmembrane</keyword>
<dbReference type="EMBL" id="RCUX01000001">
    <property type="protein sequence ID" value="RLP77769.1"/>
    <property type="molecule type" value="Genomic_DNA"/>
</dbReference>
<feature type="transmembrane region" description="Helical" evidence="6">
    <location>
        <begin position="110"/>
        <end position="137"/>
    </location>
</feature>
<keyword evidence="5" id="KW-0046">Antibiotic resistance</keyword>
<feature type="transmembrane region" description="Helical" evidence="6">
    <location>
        <begin position="64"/>
        <end position="89"/>
    </location>
</feature>
<dbReference type="GO" id="GO:0046677">
    <property type="term" value="P:response to antibiotic"/>
    <property type="evidence" value="ECO:0007669"/>
    <property type="project" value="UniProtKB-KW"/>
</dbReference>
<dbReference type="InterPro" id="IPR000412">
    <property type="entry name" value="ABC_2_transport"/>
</dbReference>
<dbReference type="RefSeq" id="WP_121646865.1">
    <property type="nucleotide sequence ID" value="NZ_RCUX01000001.1"/>
</dbReference>
<dbReference type="OrthoDB" id="162334at2"/>
<name>A0A3L7ABI4_9MICO</name>
<dbReference type="GO" id="GO:0043190">
    <property type="term" value="C:ATP-binding cassette (ABC) transporter complex"/>
    <property type="evidence" value="ECO:0007669"/>
    <property type="project" value="InterPro"/>
</dbReference>
<feature type="domain" description="ABC transmembrane type-2" evidence="7">
    <location>
        <begin position="20"/>
        <end position="289"/>
    </location>
</feature>
<dbReference type="PIRSF" id="PIRSF006648">
    <property type="entry name" value="DrrB"/>
    <property type="match status" value="1"/>
</dbReference>
<dbReference type="AlphaFoldDB" id="A0A3L7ABI4"/>
<keyword evidence="9" id="KW-1185">Reference proteome</keyword>